<dbReference type="Proteomes" id="UP001283361">
    <property type="component" value="Unassembled WGS sequence"/>
</dbReference>
<keyword evidence="3" id="KW-1185">Reference proteome</keyword>
<dbReference type="EMBL" id="JAWDGP010006604">
    <property type="protein sequence ID" value="KAK3738070.1"/>
    <property type="molecule type" value="Genomic_DNA"/>
</dbReference>
<dbReference type="AlphaFoldDB" id="A0AAE1CVI3"/>
<evidence type="ECO:0000313" key="3">
    <source>
        <dbReference type="Proteomes" id="UP001283361"/>
    </source>
</evidence>
<sequence length="131" mass="14436">MVTYSVPNIHVFAPIFDSMVFSRKHSKLSESGRWAIDQRSEKPGAEPPSSLPLRDRGTADKTVRRLRRLHRKLFNTLLQILGAAPDQVVTQGICACDSMHCVTSVNPPATKFFHASVSAGIAVSGCDKFLR</sequence>
<gene>
    <name evidence="2" type="ORF">RRG08_064973</name>
</gene>
<evidence type="ECO:0000313" key="2">
    <source>
        <dbReference type="EMBL" id="KAK3738070.1"/>
    </source>
</evidence>
<accession>A0AAE1CVI3</accession>
<feature type="region of interest" description="Disordered" evidence="1">
    <location>
        <begin position="31"/>
        <end position="58"/>
    </location>
</feature>
<proteinExistence type="predicted"/>
<reference evidence="2" key="1">
    <citation type="journal article" date="2023" name="G3 (Bethesda)">
        <title>A reference genome for the long-term kleptoplast-retaining sea slug Elysia crispata morphotype clarki.</title>
        <authorList>
            <person name="Eastman K.E."/>
            <person name="Pendleton A.L."/>
            <person name="Shaikh M.A."/>
            <person name="Suttiyut T."/>
            <person name="Ogas R."/>
            <person name="Tomko P."/>
            <person name="Gavelis G."/>
            <person name="Widhalm J.R."/>
            <person name="Wisecaver J.H."/>
        </authorList>
    </citation>
    <scope>NUCLEOTIDE SEQUENCE</scope>
    <source>
        <strain evidence="2">ECLA1</strain>
    </source>
</reference>
<evidence type="ECO:0000256" key="1">
    <source>
        <dbReference type="SAM" id="MobiDB-lite"/>
    </source>
</evidence>
<protein>
    <submittedName>
        <fullName evidence="2">Uncharacterized protein</fullName>
    </submittedName>
</protein>
<comment type="caution">
    <text evidence="2">The sequence shown here is derived from an EMBL/GenBank/DDBJ whole genome shotgun (WGS) entry which is preliminary data.</text>
</comment>
<name>A0AAE1CVI3_9GAST</name>
<organism evidence="2 3">
    <name type="scientific">Elysia crispata</name>
    <name type="common">lettuce slug</name>
    <dbReference type="NCBI Taxonomy" id="231223"/>
    <lineage>
        <taxon>Eukaryota</taxon>
        <taxon>Metazoa</taxon>
        <taxon>Spiralia</taxon>
        <taxon>Lophotrochozoa</taxon>
        <taxon>Mollusca</taxon>
        <taxon>Gastropoda</taxon>
        <taxon>Heterobranchia</taxon>
        <taxon>Euthyneura</taxon>
        <taxon>Panpulmonata</taxon>
        <taxon>Sacoglossa</taxon>
        <taxon>Placobranchoidea</taxon>
        <taxon>Plakobranchidae</taxon>
        <taxon>Elysia</taxon>
    </lineage>
</organism>